<sequence>MTKEALKNAALQAIDANRETIIKLAKSIWDEPEEGYREYKTAQKIEEIFAGWEIPSEKGLALTGVKGRLKGKEDGPTICVMGELDAVCNPDHPEADPETGMVHACAHASQLAWLIGSGFGLKDIIGELHGNAILFAVPAEEYLNLEFRQQLKDEGKIEYFGGKQELIRLGAFDDVDIALMCHGDSSDPGKAMFIPSSTNGFIGKSAEFLGRTAHAGAAPEKGLNALNAFNLALSAIHAQRETFRDEDMVRVHPVVTKGGEGVNNVPSDVRTEMYVRAKTVDAIRDANKKVDRALKAGAMGIGTRVQIVNTPGYLPLVQEKTLTDVWVDNSTELLGAEHVHFVGHNGASTDMGDITHILPGIHPFSGGFQGVMHGSDFLVSDEEMAYIIPAKLYAMTVIDLLYDDAHAAREIMQNFTPTLSKKEYLSLLDSFSYTQLWSEEEA</sequence>
<dbReference type="GO" id="GO:0046657">
    <property type="term" value="P:folic acid catabolic process"/>
    <property type="evidence" value="ECO:0007669"/>
    <property type="project" value="TreeGrafter"/>
</dbReference>
<organism evidence="2 3">
    <name type="scientific">candidate division KSB3 bacterium</name>
    <dbReference type="NCBI Taxonomy" id="2044937"/>
    <lineage>
        <taxon>Bacteria</taxon>
        <taxon>candidate division KSB3</taxon>
    </lineage>
</organism>
<dbReference type="Proteomes" id="UP000230821">
    <property type="component" value="Unassembled WGS sequence"/>
</dbReference>
<dbReference type="Gene3D" id="3.30.70.360">
    <property type="match status" value="1"/>
</dbReference>
<dbReference type="InterPro" id="IPR011650">
    <property type="entry name" value="Peptidase_M20_dimer"/>
</dbReference>
<feature type="domain" description="Peptidase M20 dimerisation" evidence="1">
    <location>
        <begin position="199"/>
        <end position="296"/>
    </location>
</feature>
<evidence type="ECO:0000313" key="3">
    <source>
        <dbReference type="Proteomes" id="UP000230821"/>
    </source>
</evidence>
<proteinExistence type="predicted"/>
<accession>A0A2G6KGZ1</accession>
<dbReference type="PANTHER" id="PTHR30575:SF3">
    <property type="entry name" value="PEPTIDASE M20 DIMERISATION DOMAIN-CONTAINING PROTEIN"/>
    <property type="match status" value="1"/>
</dbReference>
<dbReference type="InterPro" id="IPR036264">
    <property type="entry name" value="Bact_exopeptidase_dim_dom"/>
</dbReference>
<dbReference type="InterPro" id="IPR052030">
    <property type="entry name" value="Peptidase_M20/M20A_hydrolases"/>
</dbReference>
<dbReference type="AlphaFoldDB" id="A0A2G6KGZ1"/>
<dbReference type="Gene3D" id="3.40.630.10">
    <property type="entry name" value="Zn peptidases"/>
    <property type="match status" value="1"/>
</dbReference>
<dbReference type="PANTHER" id="PTHR30575">
    <property type="entry name" value="PEPTIDASE M20"/>
    <property type="match status" value="1"/>
</dbReference>
<gene>
    <name evidence="2" type="ORF">CSA56_07750</name>
</gene>
<dbReference type="SUPFAM" id="SSF55031">
    <property type="entry name" value="Bacterial exopeptidase dimerisation domain"/>
    <property type="match status" value="1"/>
</dbReference>
<dbReference type="GO" id="GO:0071713">
    <property type="term" value="F:para-aminobenzoyl-glutamate hydrolase activity"/>
    <property type="evidence" value="ECO:0007669"/>
    <property type="project" value="TreeGrafter"/>
</dbReference>
<protein>
    <submittedName>
        <fullName evidence="2">Amidohydrolase</fullName>
    </submittedName>
</protein>
<evidence type="ECO:0000313" key="2">
    <source>
        <dbReference type="EMBL" id="PIE34272.1"/>
    </source>
</evidence>
<keyword evidence="2" id="KW-0378">Hydrolase</keyword>
<evidence type="ECO:0000259" key="1">
    <source>
        <dbReference type="Pfam" id="PF07687"/>
    </source>
</evidence>
<dbReference type="InterPro" id="IPR017439">
    <property type="entry name" value="Amidohydrolase"/>
</dbReference>
<dbReference type="SUPFAM" id="SSF53187">
    <property type="entry name" value="Zn-dependent exopeptidases"/>
    <property type="match status" value="1"/>
</dbReference>
<reference evidence="2 3" key="1">
    <citation type="submission" date="2017-10" db="EMBL/GenBank/DDBJ databases">
        <title>Novel microbial diversity and functional potential in the marine mammal oral microbiome.</title>
        <authorList>
            <person name="Dudek N.K."/>
            <person name="Sun C.L."/>
            <person name="Burstein D."/>
            <person name="Kantor R.S."/>
            <person name="Aliaga Goltsman D.S."/>
            <person name="Bik E.M."/>
            <person name="Thomas B.C."/>
            <person name="Banfield J.F."/>
            <person name="Relman D.A."/>
        </authorList>
    </citation>
    <scope>NUCLEOTIDE SEQUENCE [LARGE SCALE GENOMIC DNA]</scope>
    <source>
        <strain evidence="2">DOLJORAL78_47_16</strain>
    </source>
</reference>
<name>A0A2G6KGZ1_9BACT</name>
<dbReference type="GO" id="GO:0016805">
    <property type="term" value="F:dipeptidase activity"/>
    <property type="evidence" value="ECO:0007669"/>
    <property type="project" value="TreeGrafter"/>
</dbReference>
<dbReference type="EMBL" id="PDSK01000090">
    <property type="protein sequence ID" value="PIE34272.1"/>
    <property type="molecule type" value="Genomic_DNA"/>
</dbReference>
<dbReference type="GO" id="GO:0005737">
    <property type="term" value="C:cytoplasm"/>
    <property type="evidence" value="ECO:0007669"/>
    <property type="project" value="TreeGrafter"/>
</dbReference>
<comment type="caution">
    <text evidence="2">The sequence shown here is derived from an EMBL/GenBank/DDBJ whole genome shotgun (WGS) entry which is preliminary data.</text>
</comment>
<dbReference type="NCBIfam" id="TIGR01891">
    <property type="entry name" value="amidohydrolases"/>
    <property type="match status" value="1"/>
</dbReference>
<dbReference type="Pfam" id="PF07687">
    <property type="entry name" value="M20_dimer"/>
    <property type="match status" value="1"/>
</dbReference>